<dbReference type="AlphaFoldDB" id="A0A1Y2DX80"/>
<comment type="caution">
    <text evidence="2">The sequence shown here is derived from an EMBL/GenBank/DDBJ whole genome shotgun (WGS) entry which is preliminary data.</text>
</comment>
<evidence type="ECO:0000256" key="1">
    <source>
        <dbReference type="SAM" id="MobiDB-lite"/>
    </source>
</evidence>
<dbReference type="Proteomes" id="UP000193689">
    <property type="component" value="Unassembled WGS sequence"/>
</dbReference>
<organism evidence="2 3">
    <name type="scientific">Pseudomassariella vexata</name>
    <dbReference type="NCBI Taxonomy" id="1141098"/>
    <lineage>
        <taxon>Eukaryota</taxon>
        <taxon>Fungi</taxon>
        <taxon>Dikarya</taxon>
        <taxon>Ascomycota</taxon>
        <taxon>Pezizomycotina</taxon>
        <taxon>Sordariomycetes</taxon>
        <taxon>Xylariomycetidae</taxon>
        <taxon>Amphisphaeriales</taxon>
        <taxon>Pseudomassariaceae</taxon>
        <taxon>Pseudomassariella</taxon>
    </lineage>
</organism>
<sequence>MRWPQPVPRQARGLQRSARRHHSGVPPHHLHNHHSASRPIFPCYLRHNYDWRDAVQH</sequence>
<proteinExistence type="predicted"/>
<dbReference type="GeneID" id="63776459"/>
<dbReference type="InParanoid" id="A0A1Y2DX80"/>
<protein>
    <submittedName>
        <fullName evidence="2">Uncharacterized protein</fullName>
    </submittedName>
</protein>
<feature type="region of interest" description="Disordered" evidence="1">
    <location>
        <begin position="1"/>
        <end position="36"/>
    </location>
</feature>
<reference evidence="2 3" key="1">
    <citation type="submission" date="2016-07" db="EMBL/GenBank/DDBJ databases">
        <title>Pervasive Adenine N6-methylation of Active Genes in Fungi.</title>
        <authorList>
            <consortium name="DOE Joint Genome Institute"/>
            <person name="Mondo S.J."/>
            <person name="Dannebaum R.O."/>
            <person name="Kuo R.C."/>
            <person name="Labutti K."/>
            <person name="Haridas S."/>
            <person name="Kuo A."/>
            <person name="Salamov A."/>
            <person name="Ahrendt S.R."/>
            <person name="Lipzen A."/>
            <person name="Sullivan W."/>
            <person name="Andreopoulos W.B."/>
            <person name="Clum A."/>
            <person name="Lindquist E."/>
            <person name="Daum C."/>
            <person name="Ramamoorthy G.K."/>
            <person name="Gryganskyi A."/>
            <person name="Culley D."/>
            <person name="Magnuson J.K."/>
            <person name="James T.Y."/>
            <person name="O'Malley M.A."/>
            <person name="Stajich J.E."/>
            <person name="Spatafora J.W."/>
            <person name="Visel A."/>
            <person name="Grigoriev I.V."/>
        </authorList>
    </citation>
    <scope>NUCLEOTIDE SEQUENCE [LARGE SCALE GENOMIC DNA]</scope>
    <source>
        <strain evidence="2 3">CBS 129021</strain>
    </source>
</reference>
<evidence type="ECO:0000313" key="3">
    <source>
        <dbReference type="Proteomes" id="UP000193689"/>
    </source>
</evidence>
<feature type="compositionally biased region" description="Basic residues" evidence="1">
    <location>
        <begin position="17"/>
        <end position="36"/>
    </location>
</feature>
<evidence type="ECO:0000313" key="2">
    <source>
        <dbReference type="EMBL" id="ORY63898.1"/>
    </source>
</evidence>
<accession>A0A1Y2DX80</accession>
<keyword evidence="3" id="KW-1185">Reference proteome</keyword>
<gene>
    <name evidence="2" type="ORF">BCR38DRAFT_433394</name>
</gene>
<dbReference type="RefSeq" id="XP_040715312.1">
    <property type="nucleotide sequence ID" value="XM_040860247.1"/>
</dbReference>
<dbReference type="EMBL" id="MCFJ01000007">
    <property type="protein sequence ID" value="ORY63898.1"/>
    <property type="molecule type" value="Genomic_DNA"/>
</dbReference>
<name>A0A1Y2DX80_9PEZI</name>